<dbReference type="EMBL" id="CH473949">
    <property type="protein sequence ID" value="EDL79960.1"/>
    <property type="molecule type" value="Genomic_DNA"/>
</dbReference>
<name>A6HPK9_RAT</name>
<feature type="region of interest" description="Disordered" evidence="2">
    <location>
        <begin position="1"/>
        <end position="83"/>
    </location>
</feature>
<dbReference type="PANTHER" id="PTHR47117">
    <property type="entry name" value="STAR-RELATED LIPID TRANSFER PROTEIN 9"/>
    <property type="match status" value="1"/>
</dbReference>
<feature type="compositionally biased region" description="Polar residues" evidence="2">
    <location>
        <begin position="204"/>
        <end position="218"/>
    </location>
</feature>
<feature type="compositionally biased region" description="Polar residues" evidence="2">
    <location>
        <begin position="52"/>
        <end position="67"/>
    </location>
</feature>
<feature type="compositionally biased region" description="Polar residues" evidence="2">
    <location>
        <begin position="292"/>
        <end position="318"/>
    </location>
</feature>
<feature type="region of interest" description="Disordered" evidence="2">
    <location>
        <begin position="661"/>
        <end position="686"/>
    </location>
</feature>
<dbReference type="AlphaFoldDB" id="A6HPK9"/>
<gene>
    <name evidence="3" type="ORF">rCG_27349</name>
</gene>
<feature type="compositionally biased region" description="Polar residues" evidence="2">
    <location>
        <begin position="253"/>
        <end position="265"/>
    </location>
</feature>
<evidence type="ECO:0000256" key="2">
    <source>
        <dbReference type="SAM" id="MobiDB-lite"/>
    </source>
</evidence>
<organism evidence="3 4">
    <name type="scientific">Rattus norvegicus</name>
    <name type="common">Rat</name>
    <dbReference type="NCBI Taxonomy" id="10116"/>
    <lineage>
        <taxon>Eukaryota</taxon>
        <taxon>Metazoa</taxon>
        <taxon>Chordata</taxon>
        <taxon>Craniata</taxon>
        <taxon>Vertebrata</taxon>
        <taxon>Euteleostomi</taxon>
        <taxon>Mammalia</taxon>
        <taxon>Eutheria</taxon>
        <taxon>Euarchontoglires</taxon>
        <taxon>Glires</taxon>
        <taxon>Rodentia</taxon>
        <taxon>Myomorpha</taxon>
        <taxon>Muroidea</taxon>
        <taxon>Muridae</taxon>
        <taxon>Murinae</taxon>
        <taxon>Rattus</taxon>
    </lineage>
</organism>
<dbReference type="PANTHER" id="PTHR47117:SF1">
    <property type="entry name" value="STAR-RELATED LIPID TRANSFER PROTEIN 9"/>
    <property type="match status" value="1"/>
</dbReference>
<evidence type="ECO:0000313" key="3">
    <source>
        <dbReference type="EMBL" id="EDL79960.1"/>
    </source>
</evidence>
<keyword evidence="1" id="KW-0175">Coiled coil</keyword>
<evidence type="ECO:0000256" key="1">
    <source>
        <dbReference type="SAM" id="Coils"/>
    </source>
</evidence>
<feature type="compositionally biased region" description="Basic and acidic residues" evidence="2">
    <location>
        <begin position="661"/>
        <end position="672"/>
    </location>
</feature>
<feature type="region of interest" description="Disordered" evidence="2">
    <location>
        <begin position="246"/>
        <end position="331"/>
    </location>
</feature>
<proteinExistence type="predicted"/>
<dbReference type="Proteomes" id="UP000234681">
    <property type="component" value="Chromosome 3"/>
</dbReference>
<feature type="coiled-coil region" evidence="1">
    <location>
        <begin position="1063"/>
        <end position="1098"/>
    </location>
</feature>
<feature type="region of interest" description="Disordered" evidence="2">
    <location>
        <begin position="808"/>
        <end position="832"/>
    </location>
</feature>
<sequence>MKANCLTHTVARGRSVDGSGEKTTGKKASTAPEDSYPSSPAGMSSEPRRTLKNNSVSENVQASQTTPEHPAVTQRPYSNEESVDSKLEIAAQFGHLENTIRCCSKKMPPSTKVRGHSCLDSQAKFVDMLKHTCHPQIETSWEEEEQQRDQVSGDGKVHAQVRNLVSSNIGSFDGCQTRDGERKEIVVAKSSASQTFFSDFEAQTEPSQPAAQTPSQLCSDREQLPPSHRHLLPVIAIFSGPKRARYSPRPQFTVVSSSRSLQELNLSVKPPSPTDEDAQGPNCLWSPHLRGHSSQKPVSTSQKSQDYSQKASCNLSNSHTDHRPLNPVIPPYPTSSTVSCMPTPEFMTTWMPGTLEQAHPGKTDKLSVQGMPENWHSQVDKEMLHFDSSNLSPYVLPWCPQGPVHIGWKQYVFGSAVDASGSQKSQCLIQSKMAQCSSMDNVLEDKKSPFHFHPKTDAQTQDLPNIHSGIGNDQSSNELPLAGGSTTAQVDEIILLCPPETGCAGGEASMNTFEQGTRTLGSRLHSNCTDVSVQPDARTMSDSDLASWTRMHNLSLHLSQLLHSTSELLGSLSQPSVIVKEQNGNSESLDEAQQALMMDGSTQTTVDEGIQTDLALPPLAFQAPEVKSEEVSVILHVMDSGITTVAQEKGDVPVVFQKKEAEEAAEPPDLHKGSTHVKLQSPPVTSPHLRFQKADFGQNFTFMNPPASPDGSPLPSLQPEESCMVVNMSRISHHSRLTLGASEFTQEPSTQNRLGSSSAVLVDRASSPILTFSASIQELSNPLACLTLSVPSAHPLEDFQKLDINPDPEVGDLRPPMGNSQATDKAGLQSPAVDPPQVCQPVGLLCPGSQMYVASGPQHHNLRDLSVHNKFNNWYGVQDGPCKSLHVGDSLGVRCDLSSVGTQRPLQPSDKYSQEPEYLRLEHIPLQAGVQKPSLSVELTEAKLHHGFGETDALLKVLQSGTGEVFAPEEPAMLSCEEFYTRQKKTFETLRRERTERLHNFRRTRSLSPQKRLRFLPSKDLPTGELDLPSRRQEYLQRLRKHVVETTRIPEPAPRLARPPSDIELMLQEYRQAREEAKAEIAQARDRLKERSEQEKKRIRQQIISQLLKEEEKLQILANSSSLYTSSNGSISSGVTSDYNSSPAFLGHLQSLEVLEDSQVPDSQDTWIGDWRGRSTVRNSYLYLTGSSWKNLAHSHCRTFISLL</sequence>
<evidence type="ECO:0000313" key="4">
    <source>
        <dbReference type="Proteomes" id="UP000234681"/>
    </source>
</evidence>
<protein>
    <submittedName>
        <fullName evidence="3">RCG27349</fullName>
    </submittedName>
</protein>
<reference evidence="4" key="1">
    <citation type="submission" date="2005-09" db="EMBL/GenBank/DDBJ databases">
        <authorList>
            <person name="Mural R.J."/>
            <person name="Li P.W."/>
            <person name="Adams M.D."/>
            <person name="Amanatides P.G."/>
            <person name="Baden-Tillson H."/>
            <person name="Barnstead M."/>
            <person name="Chin S.H."/>
            <person name="Dew I."/>
            <person name="Evans C.A."/>
            <person name="Ferriera S."/>
            <person name="Flanigan M."/>
            <person name="Fosler C."/>
            <person name="Glodek A."/>
            <person name="Gu Z."/>
            <person name="Holt R.A."/>
            <person name="Jennings D."/>
            <person name="Kraft C.L."/>
            <person name="Lu F."/>
            <person name="Nguyen T."/>
            <person name="Nusskern D.R."/>
            <person name="Pfannkoch C.M."/>
            <person name="Sitter C."/>
            <person name="Sutton G.G."/>
            <person name="Venter J.C."/>
            <person name="Wang Z."/>
            <person name="Woodage T."/>
            <person name="Zheng X.H."/>
            <person name="Zhong F."/>
        </authorList>
    </citation>
    <scope>NUCLEOTIDE SEQUENCE [LARGE SCALE GENOMIC DNA]</scope>
    <source>
        <strain>BN</strain>
        <strain evidence="4">Sprague-Dawley</strain>
    </source>
</reference>
<feature type="region of interest" description="Disordered" evidence="2">
    <location>
        <begin position="200"/>
        <end position="224"/>
    </location>
</feature>
<accession>A6HPK9</accession>